<dbReference type="EMBL" id="LZZI01000031">
    <property type="protein sequence ID" value="OOM61750.1"/>
    <property type="molecule type" value="Genomic_DNA"/>
</dbReference>
<reference evidence="2 3" key="1">
    <citation type="submission" date="2016-05" db="EMBL/GenBank/DDBJ databases">
        <title>Microbial solvent formation.</title>
        <authorList>
            <person name="Poehlein A."/>
            <person name="Montoya Solano J.D."/>
            <person name="Flitsch S."/>
            <person name="Krabben P."/>
            <person name="Duerre P."/>
            <person name="Daniel R."/>
        </authorList>
    </citation>
    <scope>NUCLEOTIDE SEQUENCE [LARGE SCALE GENOMIC DNA]</scope>
    <source>
        <strain evidence="2 3">DSM 53</strain>
    </source>
</reference>
<dbReference type="PROSITE" id="PS51257">
    <property type="entry name" value="PROKAR_LIPOPROTEIN"/>
    <property type="match status" value="1"/>
</dbReference>
<evidence type="ECO:0000313" key="3">
    <source>
        <dbReference type="Proteomes" id="UP000190973"/>
    </source>
</evidence>
<organism evidence="2 3">
    <name type="scientific">Clostridium beijerinckii</name>
    <name type="common">Clostridium MP</name>
    <dbReference type="NCBI Taxonomy" id="1520"/>
    <lineage>
        <taxon>Bacteria</taxon>
        <taxon>Bacillati</taxon>
        <taxon>Bacillota</taxon>
        <taxon>Clostridia</taxon>
        <taxon>Eubacteriales</taxon>
        <taxon>Clostridiaceae</taxon>
        <taxon>Clostridium</taxon>
    </lineage>
</organism>
<accession>A0A1S8S877</accession>
<evidence type="ECO:0000256" key="1">
    <source>
        <dbReference type="SAM" id="Phobius"/>
    </source>
</evidence>
<dbReference type="AlphaFoldDB" id="A0A1S8S877"/>
<name>A0A1S8S877_CLOBE</name>
<evidence type="ECO:0008006" key="4">
    <source>
        <dbReference type="Google" id="ProtNLM"/>
    </source>
</evidence>
<keyword evidence="1" id="KW-0812">Transmembrane</keyword>
<protein>
    <recommendedName>
        <fullName evidence="4">Lipoprotein</fullName>
    </recommendedName>
</protein>
<sequence length="258" mass="30699">MGILKRILFILTIYTIIIFIGGCSMSDQKSKEVQQGMTEYLNKKYGMEFEFVKEPYLTGNEGFGYKYQAKVIPAGKPELEFFVEQEDREHPYNFIDGYLQVKWTYEGKQEIEKKIKEVYGAETDFVLKYTFRYNKEEFKDLNYKEVIDRCNGNLYIAINYFVFSDEKFDKYEEVEKAYKILKPYLLDNKIDNYDFNVMFCTNKYRQEYASNGDNSGKKSFDTLHEEGSLINFLKVYNLKKTHPIEVNSSSDLAKWFQY</sequence>
<feature type="transmembrane region" description="Helical" evidence="1">
    <location>
        <begin position="6"/>
        <end position="25"/>
    </location>
</feature>
<comment type="caution">
    <text evidence="2">The sequence shown here is derived from an EMBL/GenBank/DDBJ whole genome shotgun (WGS) entry which is preliminary data.</text>
</comment>
<keyword evidence="1" id="KW-0472">Membrane</keyword>
<dbReference type="Proteomes" id="UP000190973">
    <property type="component" value="Unassembled WGS sequence"/>
</dbReference>
<gene>
    <name evidence="2" type="ORF">CLBCK_21160</name>
</gene>
<keyword evidence="1" id="KW-1133">Transmembrane helix</keyword>
<proteinExistence type="predicted"/>
<evidence type="ECO:0000313" key="2">
    <source>
        <dbReference type="EMBL" id="OOM61750.1"/>
    </source>
</evidence>